<dbReference type="NCBIfam" id="NF047646">
    <property type="entry name" value="REP_Tyr_transpos"/>
    <property type="match status" value="1"/>
</dbReference>
<evidence type="ECO:0000259" key="1">
    <source>
        <dbReference type="SMART" id="SM01321"/>
    </source>
</evidence>
<organism evidence="2 3">
    <name type="scientific">Luteibacter jiangsuensis</name>
    <dbReference type="NCBI Taxonomy" id="637577"/>
    <lineage>
        <taxon>Bacteria</taxon>
        <taxon>Pseudomonadati</taxon>
        <taxon>Pseudomonadota</taxon>
        <taxon>Gammaproteobacteria</taxon>
        <taxon>Lysobacterales</taxon>
        <taxon>Rhodanobacteraceae</taxon>
        <taxon>Luteibacter</taxon>
    </lineage>
</organism>
<evidence type="ECO:0000313" key="2">
    <source>
        <dbReference type="EMBL" id="NID06967.1"/>
    </source>
</evidence>
<dbReference type="PANTHER" id="PTHR36966">
    <property type="entry name" value="REP-ASSOCIATED TYROSINE TRANSPOSASE"/>
    <property type="match status" value="1"/>
</dbReference>
<dbReference type="RefSeq" id="WP_167129718.1">
    <property type="nucleotide sequence ID" value="NZ_JAAQQR010000013.1"/>
</dbReference>
<evidence type="ECO:0000313" key="3">
    <source>
        <dbReference type="Proteomes" id="UP001429601"/>
    </source>
</evidence>
<keyword evidence="3" id="KW-1185">Reference proteome</keyword>
<comment type="caution">
    <text evidence="2">The sequence shown here is derived from an EMBL/GenBank/DDBJ whole genome shotgun (WGS) entry which is preliminary data.</text>
</comment>
<dbReference type="EMBL" id="JAAQQR010000013">
    <property type="protein sequence ID" value="NID06967.1"/>
    <property type="molecule type" value="Genomic_DNA"/>
</dbReference>
<sequence length="151" mass="17271">MQQPHSKDLRRGRISEPGQIYLITAVTWNRAPIFRDISHARRASRICHSPSAWKGANCLAWVLMPDHWHGLVELREGDISRVVARYKALVSSAVKRSSGRKSPVWQKSFQDRALRKDDDIVAAARYLVANPLRAGLVDRIGNYPYWNAVWL</sequence>
<dbReference type="InterPro" id="IPR052715">
    <property type="entry name" value="RAYT_transposase"/>
</dbReference>
<accession>A0ABX0Q9J8</accession>
<dbReference type="SMART" id="SM01321">
    <property type="entry name" value="Y1_Tnp"/>
    <property type="match status" value="1"/>
</dbReference>
<dbReference type="InterPro" id="IPR036515">
    <property type="entry name" value="Transposase_17_sf"/>
</dbReference>
<feature type="domain" description="Transposase IS200-like" evidence="1">
    <location>
        <begin position="16"/>
        <end position="130"/>
    </location>
</feature>
<dbReference type="SUPFAM" id="SSF143422">
    <property type="entry name" value="Transposase IS200-like"/>
    <property type="match status" value="1"/>
</dbReference>
<protein>
    <submittedName>
        <fullName evidence="2">Transposase</fullName>
    </submittedName>
</protein>
<dbReference type="Pfam" id="PF01797">
    <property type="entry name" value="Y1_Tnp"/>
    <property type="match status" value="1"/>
</dbReference>
<gene>
    <name evidence="2" type="ORF">HBF26_18925</name>
</gene>
<name>A0ABX0Q9J8_9GAMM</name>
<dbReference type="Proteomes" id="UP001429601">
    <property type="component" value="Unassembled WGS sequence"/>
</dbReference>
<reference evidence="2 3" key="1">
    <citation type="journal article" date="2011" name="Curr. Microbiol.">
        <title>Luteibacter jiangsuensis sp. nov.: a methamidophos-degrading bacterium isolated from a methamidophos-manufacturing factory.</title>
        <authorList>
            <person name="Wang L."/>
            <person name="Wang G.L."/>
            <person name="Li S.P."/>
            <person name="Jiang J.D."/>
        </authorList>
    </citation>
    <scope>NUCLEOTIDE SEQUENCE [LARGE SCALE GENOMIC DNA]</scope>
    <source>
        <strain evidence="2 3">CGMCC 1.10133</strain>
    </source>
</reference>
<dbReference type="PANTHER" id="PTHR36966:SF1">
    <property type="entry name" value="REP-ASSOCIATED TYROSINE TRANSPOSASE"/>
    <property type="match status" value="1"/>
</dbReference>
<dbReference type="Gene3D" id="3.30.70.1290">
    <property type="entry name" value="Transposase IS200-like"/>
    <property type="match status" value="1"/>
</dbReference>
<proteinExistence type="predicted"/>
<dbReference type="InterPro" id="IPR002686">
    <property type="entry name" value="Transposase_17"/>
</dbReference>